<keyword evidence="1" id="KW-1133">Transmembrane helix</keyword>
<reference evidence="2 3" key="1">
    <citation type="submission" date="2020-02" db="EMBL/GenBank/DDBJ databases">
        <authorList>
            <person name="Criscuolo A."/>
        </authorList>
    </citation>
    <scope>NUCLEOTIDE SEQUENCE [LARGE SCALE GENOMIC DNA]</scope>
    <source>
        <strain evidence="2">CIP105534</strain>
    </source>
</reference>
<dbReference type="EMBL" id="CADCSU010000124">
    <property type="protein sequence ID" value="CAA9201232.1"/>
    <property type="molecule type" value="Genomic_DNA"/>
</dbReference>
<feature type="transmembrane region" description="Helical" evidence="1">
    <location>
        <begin position="39"/>
        <end position="58"/>
    </location>
</feature>
<evidence type="ECO:0008006" key="4">
    <source>
        <dbReference type="Google" id="ProtNLM"/>
    </source>
</evidence>
<dbReference type="AlphaFoldDB" id="A0A6J4GSW2"/>
<proteinExistence type="predicted"/>
<accession>A0A6J4GSW2</accession>
<keyword evidence="1" id="KW-0812">Transmembrane</keyword>
<evidence type="ECO:0000313" key="3">
    <source>
        <dbReference type="Proteomes" id="UP000479938"/>
    </source>
</evidence>
<evidence type="ECO:0000256" key="1">
    <source>
        <dbReference type="SAM" id="Phobius"/>
    </source>
</evidence>
<sequence>MQSHSITRDIVISTEEKSSQEINTECIVCRATNGDLLRLFAIARVSFLGMTILWLNLVEMMY</sequence>
<name>A0A6J4GSW2_9FLAO</name>
<gene>
    <name evidence="2" type="ORF">FLA105534_03484</name>
</gene>
<evidence type="ECO:0000313" key="2">
    <source>
        <dbReference type="EMBL" id="CAA9201232.1"/>
    </source>
</evidence>
<keyword evidence="1" id="KW-0472">Membrane</keyword>
<protein>
    <recommendedName>
        <fullName evidence="4">Transmembrane protein</fullName>
    </recommendedName>
</protein>
<dbReference type="Proteomes" id="UP000479938">
    <property type="component" value="Unassembled WGS sequence"/>
</dbReference>
<keyword evidence="3" id="KW-1185">Reference proteome</keyword>
<organism evidence="2 3">
    <name type="scientific">Flavobacterium bizetiae</name>
    <dbReference type="NCBI Taxonomy" id="2704140"/>
    <lineage>
        <taxon>Bacteria</taxon>
        <taxon>Pseudomonadati</taxon>
        <taxon>Bacteroidota</taxon>
        <taxon>Flavobacteriia</taxon>
        <taxon>Flavobacteriales</taxon>
        <taxon>Flavobacteriaceae</taxon>
        <taxon>Flavobacterium</taxon>
    </lineage>
</organism>